<keyword evidence="8" id="KW-0472">Membrane</keyword>
<evidence type="ECO:0000313" key="12">
    <source>
        <dbReference type="Proteomes" id="UP000002852"/>
    </source>
</evidence>
<feature type="signal peptide" evidence="9">
    <location>
        <begin position="1"/>
        <end position="15"/>
    </location>
</feature>
<sequence length="282" mass="32419">MLCFCFALIIWVLHCNLTCYYQSFTDVNICFFSLYLNLGELIYFLNILKFPLFTFLKSFSKVVPKCSLSAVCPSDHFAFKIWSGAANVVGPKICFDGKNIMSHIMNNVGPGLNTVVVNGKLSRLLWTDILAYLKEIKPGMIVLVASFDDAATKMTEEIRQMFVEMGSTLIDSVKQRDNWVFAGRTGIKIKSFFEQVSGPCLCHFICCICARKDFENMQKSRAEYIKQVFFSLPASVRELRMITKQTFSMDGQRWWRWAAVSQEPQVSKSFHKWTLKIFLQKT</sequence>
<reference evidence="11" key="4">
    <citation type="submission" date="2025-09" db="UniProtKB">
        <authorList>
            <consortium name="Ensembl"/>
        </authorList>
    </citation>
    <scope>IDENTIFICATION</scope>
    <source>
        <strain evidence="11">JP 163 A</strain>
    </source>
</reference>
<evidence type="ECO:0000256" key="7">
    <source>
        <dbReference type="PROSITE-ProRule" id="PRU01375"/>
    </source>
</evidence>
<dbReference type="PANTHER" id="PTHR14592">
    <property type="entry name" value="UNCHARACTERIZED FAM3"/>
    <property type="match status" value="1"/>
</dbReference>
<comment type="similarity">
    <text evidence="2">Belongs to the FAM3 family.</text>
</comment>
<dbReference type="Pfam" id="PF15711">
    <property type="entry name" value="ILEI"/>
    <property type="match status" value="1"/>
</dbReference>
<keyword evidence="12" id="KW-1185">Reference proteome</keyword>
<name>A0A3B5R847_XIPMA</name>
<accession>A0A3B5R847</accession>
<keyword evidence="4 9" id="KW-0732">Signal</keyword>
<keyword evidence="5 7" id="KW-0430">Lectin</keyword>
<evidence type="ECO:0000256" key="4">
    <source>
        <dbReference type="ARBA" id="ARBA00022729"/>
    </source>
</evidence>
<reference evidence="12" key="1">
    <citation type="submission" date="2012-01" db="EMBL/GenBank/DDBJ databases">
        <authorList>
            <person name="Walter R."/>
            <person name="Schartl M."/>
            <person name="Warren W."/>
        </authorList>
    </citation>
    <scope>NUCLEOTIDE SEQUENCE [LARGE SCALE GENOMIC DNA]</scope>
    <source>
        <strain evidence="12">JP 163 A</strain>
    </source>
</reference>
<dbReference type="InterPro" id="IPR039477">
    <property type="entry name" value="ILEI/PANDER_dom"/>
</dbReference>
<reference evidence="12" key="2">
    <citation type="journal article" date="2013" name="Nat. Genet.">
        <title>The genome of the platyfish, Xiphophorus maculatus, provides insights into evolutionary adaptation and several complex traits.</title>
        <authorList>
            <person name="Schartl M."/>
            <person name="Walter R.B."/>
            <person name="Shen Y."/>
            <person name="Garcia T."/>
            <person name="Catchen J."/>
            <person name="Amores A."/>
            <person name="Braasch I."/>
            <person name="Chalopin D."/>
            <person name="Volff J.N."/>
            <person name="Lesch K.P."/>
            <person name="Bisazza A."/>
            <person name="Minx P."/>
            <person name="Hillier L."/>
            <person name="Wilson R.K."/>
            <person name="Fuerstenberg S."/>
            <person name="Boore J."/>
            <person name="Searle S."/>
            <person name="Postlethwait J.H."/>
            <person name="Warren W.C."/>
        </authorList>
    </citation>
    <scope>NUCLEOTIDE SEQUENCE [LARGE SCALE GENOMIC DNA]</scope>
    <source>
        <strain evidence="12">JP 163 A</strain>
    </source>
</reference>
<dbReference type="GeneTree" id="ENSGT00950000183004"/>
<dbReference type="Ensembl" id="ENSXMAT00000034716.1">
    <property type="protein sequence ID" value="ENSXMAP00000039334.1"/>
    <property type="gene ID" value="ENSXMAG00000027028.1"/>
</dbReference>
<dbReference type="InParanoid" id="A0A3B5R847"/>
<comment type="subcellular location">
    <subcellularLocation>
        <location evidence="1">Secreted</location>
    </subcellularLocation>
</comment>
<reference evidence="11" key="3">
    <citation type="submission" date="2025-08" db="UniProtKB">
        <authorList>
            <consortium name="Ensembl"/>
        </authorList>
    </citation>
    <scope>IDENTIFICATION</scope>
    <source>
        <strain evidence="11">JP 163 A</strain>
    </source>
</reference>
<feature type="domain" description="ILEI/PANDER" evidence="10">
    <location>
        <begin position="128"/>
        <end position="186"/>
    </location>
</feature>
<evidence type="ECO:0000256" key="3">
    <source>
        <dbReference type="ARBA" id="ARBA00022525"/>
    </source>
</evidence>
<dbReference type="PROSITE" id="PS52031">
    <property type="entry name" value="GG_LECTIN"/>
    <property type="match status" value="1"/>
</dbReference>
<keyword evidence="6" id="KW-1015">Disulfide bond</keyword>
<evidence type="ECO:0000256" key="2">
    <source>
        <dbReference type="ARBA" id="ARBA00010905"/>
    </source>
</evidence>
<evidence type="ECO:0000256" key="8">
    <source>
        <dbReference type="SAM" id="Phobius"/>
    </source>
</evidence>
<keyword evidence="3" id="KW-0964">Secreted</keyword>
<dbReference type="AlphaFoldDB" id="A0A3B5R847"/>
<dbReference type="GO" id="GO:0030246">
    <property type="term" value="F:carbohydrate binding"/>
    <property type="evidence" value="ECO:0007669"/>
    <property type="project" value="UniProtKB-UniRule"/>
</dbReference>
<dbReference type="GO" id="GO:0005576">
    <property type="term" value="C:extracellular region"/>
    <property type="evidence" value="ECO:0007669"/>
    <property type="project" value="UniProtKB-SubCell"/>
</dbReference>
<feature type="transmembrane region" description="Helical" evidence="8">
    <location>
        <begin position="41"/>
        <end position="59"/>
    </location>
</feature>
<keyword evidence="8" id="KW-0812">Transmembrane</keyword>
<dbReference type="InterPro" id="IPR039220">
    <property type="entry name" value="FAM3"/>
</dbReference>
<organism evidence="11 12">
    <name type="scientific">Xiphophorus maculatus</name>
    <name type="common">Southern platyfish</name>
    <name type="synonym">Platypoecilus maculatus</name>
    <dbReference type="NCBI Taxonomy" id="8083"/>
    <lineage>
        <taxon>Eukaryota</taxon>
        <taxon>Metazoa</taxon>
        <taxon>Chordata</taxon>
        <taxon>Craniata</taxon>
        <taxon>Vertebrata</taxon>
        <taxon>Euteleostomi</taxon>
        <taxon>Actinopterygii</taxon>
        <taxon>Neopterygii</taxon>
        <taxon>Teleostei</taxon>
        <taxon>Neoteleostei</taxon>
        <taxon>Acanthomorphata</taxon>
        <taxon>Ovalentaria</taxon>
        <taxon>Atherinomorphae</taxon>
        <taxon>Cyprinodontiformes</taxon>
        <taxon>Poeciliidae</taxon>
        <taxon>Poeciliinae</taxon>
        <taxon>Xiphophorus</taxon>
    </lineage>
</organism>
<feature type="chain" id="PRO_5017231922" evidence="9">
    <location>
        <begin position="16"/>
        <end position="282"/>
    </location>
</feature>
<evidence type="ECO:0000256" key="9">
    <source>
        <dbReference type="SAM" id="SignalP"/>
    </source>
</evidence>
<evidence type="ECO:0000256" key="6">
    <source>
        <dbReference type="ARBA" id="ARBA00023157"/>
    </source>
</evidence>
<dbReference type="Proteomes" id="UP000002852">
    <property type="component" value="Unassembled WGS sequence"/>
</dbReference>
<evidence type="ECO:0000256" key="5">
    <source>
        <dbReference type="ARBA" id="ARBA00022734"/>
    </source>
</evidence>
<evidence type="ECO:0000313" key="11">
    <source>
        <dbReference type="Ensembl" id="ENSXMAP00000039334.1"/>
    </source>
</evidence>
<proteinExistence type="inferred from homology"/>
<evidence type="ECO:0000259" key="10">
    <source>
        <dbReference type="Pfam" id="PF15711"/>
    </source>
</evidence>
<evidence type="ECO:0000256" key="1">
    <source>
        <dbReference type="ARBA" id="ARBA00004613"/>
    </source>
</evidence>
<dbReference type="STRING" id="8083.ENSXMAP00000039334"/>
<protein>
    <submittedName>
        <fullName evidence="11">FAM3 metabolism regulating signaling molecule D</fullName>
    </submittedName>
</protein>
<keyword evidence="8" id="KW-1133">Transmembrane helix</keyword>